<evidence type="ECO:0000256" key="1">
    <source>
        <dbReference type="ARBA" id="ARBA00004388"/>
    </source>
</evidence>
<dbReference type="GO" id="GO:0005886">
    <property type="term" value="C:plasma membrane"/>
    <property type="evidence" value="ECO:0007669"/>
    <property type="project" value="UniProtKB-SubCell"/>
</dbReference>
<keyword evidence="7" id="KW-0812">Transmembrane</keyword>
<keyword evidence="12" id="KW-0472">Membrane</keyword>
<sequence length="460" mass="51503">MRFLYTWFFRLALPLMLLHLWWRGRSDPAYRKRWSERFGLVPSRPGTLRRWRERFGVVPDRASRAPLIWIHSVSVGETLAAIPLIKELAARHHQWQWLVTTTTPTGSQRVHDALEPILDGRLLHYYLPFDLPECLTPFLEALRPSVLITMETELWPNMLALCDKRKIPVALVNGRLSEKSARGYRRFPRLSRNMMSHITRVLAQYPADAYRFSELGVDPERVSAVGNIKFDLHIGSGLISEAQALSHQWGHSGAQVNNDGRSGQHGRPVWLAASTHAGEDEVVLDAFEILRVTFPDLLLVLVPRHPVRFDSAARMCRERGLRTVRRSDGGVPMASDQILLGDTMGELLRFYGACDVAFVGGSLVPVGGHNMIEPAAWGVPVVCGPHLHNFSVVSDLLKEAGGLRVVDDAEQMAQQVASWLEDSAGRVEAGTRGREVAAQNSGALERTVEAVESLMRMKKS</sequence>
<organism evidence="14 15">
    <name type="scientific">Microbulbifer agarilyticus</name>
    <dbReference type="NCBI Taxonomy" id="260552"/>
    <lineage>
        <taxon>Bacteria</taxon>
        <taxon>Pseudomonadati</taxon>
        <taxon>Pseudomonadota</taxon>
        <taxon>Gammaproteobacteria</taxon>
        <taxon>Cellvibrionales</taxon>
        <taxon>Microbulbiferaceae</taxon>
        <taxon>Microbulbifer</taxon>
    </lineage>
</organism>
<keyword evidence="12" id="KW-0448">Lipopolysaccharide biosynthesis</keyword>
<evidence type="ECO:0000256" key="9">
    <source>
        <dbReference type="ARBA" id="ARBA00049183"/>
    </source>
</evidence>
<dbReference type="InterPro" id="IPR039901">
    <property type="entry name" value="Kdotransferase"/>
</dbReference>
<dbReference type="NCBIfam" id="NF004388">
    <property type="entry name" value="PRK05749.1-4"/>
    <property type="match status" value="1"/>
</dbReference>
<dbReference type="FunFam" id="3.40.50.11720:FF:000001">
    <property type="entry name" value="3-deoxy-D-manno-octulosonic acid transferase"/>
    <property type="match status" value="1"/>
</dbReference>
<dbReference type="STRING" id="260552.Mag101_02605"/>
<evidence type="ECO:0000256" key="2">
    <source>
        <dbReference type="ARBA" id="ARBA00004713"/>
    </source>
</evidence>
<evidence type="ECO:0000256" key="3">
    <source>
        <dbReference type="ARBA" id="ARBA00006380"/>
    </source>
</evidence>
<dbReference type="GO" id="GO:0043842">
    <property type="term" value="F:Kdo transferase activity"/>
    <property type="evidence" value="ECO:0007669"/>
    <property type="project" value="UniProtKB-EC"/>
</dbReference>
<dbReference type="OrthoDB" id="9789797at2"/>
<evidence type="ECO:0000313" key="15">
    <source>
        <dbReference type="Proteomes" id="UP000188219"/>
    </source>
</evidence>
<dbReference type="KEGG" id="maga:Mag101_02605"/>
<comment type="pathway">
    <text evidence="2 12">Bacterial outer membrane biogenesis; LPS core biosynthesis.</text>
</comment>
<feature type="site" description="Transition state stabilizer" evidence="11">
    <location>
        <position position="151"/>
    </location>
</feature>
<comment type="function">
    <text evidence="12">Involved in lipopolysaccharide (LPS) biosynthesis. Catalyzes the transfer of 3-deoxy-D-manno-octulosonate (Kdo) residue(s) from CMP-Kdo to lipid IV(A), the tetraacyldisaccharide-1,4'-bisphosphate precursor of lipid A.</text>
</comment>
<proteinExistence type="inferred from homology"/>
<dbReference type="SUPFAM" id="SSF53756">
    <property type="entry name" value="UDP-Glycosyltransferase/glycogen phosphorylase"/>
    <property type="match status" value="1"/>
</dbReference>
<dbReference type="PANTHER" id="PTHR42755:SF1">
    <property type="entry name" value="3-DEOXY-D-MANNO-OCTULOSONIC ACID TRANSFERASE, MITOCHONDRIAL-RELATED"/>
    <property type="match status" value="1"/>
</dbReference>
<dbReference type="Gene3D" id="3.40.50.2000">
    <property type="entry name" value="Glycogen Phosphorylase B"/>
    <property type="match status" value="1"/>
</dbReference>
<evidence type="ECO:0000256" key="4">
    <source>
        <dbReference type="ARBA" id="ARBA00012621"/>
    </source>
</evidence>
<keyword evidence="7" id="KW-0735">Signal-anchor</keyword>
<evidence type="ECO:0000313" key="14">
    <source>
        <dbReference type="EMBL" id="AQQ66661.1"/>
    </source>
</evidence>
<protein>
    <recommendedName>
        <fullName evidence="5 12">3-deoxy-D-manno-octulosonic acid transferase</fullName>
        <shortName evidence="12">Kdo transferase</shortName>
        <ecNumber evidence="4 12">2.4.99.12</ecNumber>
    </recommendedName>
    <alternativeName>
        <fullName evidence="8 12">Lipid IV(A) 3-deoxy-D-manno-octulosonic acid transferase</fullName>
    </alternativeName>
</protein>
<dbReference type="GO" id="GO:0009245">
    <property type="term" value="P:lipid A biosynthetic process"/>
    <property type="evidence" value="ECO:0007669"/>
    <property type="project" value="TreeGrafter"/>
</dbReference>
<comment type="subcellular location">
    <subcellularLocation>
        <location evidence="1">Cell inner membrane</location>
        <topology evidence="1">Single-pass membrane protein</topology>
        <orientation evidence="1">Cytoplasmic side</orientation>
    </subcellularLocation>
    <subcellularLocation>
        <location evidence="12">Cell membrane</location>
    </subcellularLocation>
</comment>
<feature type="active site" description="Proton acceptor" evidence="10">
    <location>
        <position position="77"/>
    </location>
</feature>
<feature type="domain" description="3-deoxy-D-manno-octulosonic-acid transferase N-terminal" evidence="13">
    <location>
        <begin position="50"/>
        <end position="231"/>
    </location>
</feature>
<evidence type="ECO:0000256" key="11">
    <source>
        <dbReference type="PIRSR" id="PIRSR639901-2"/>
    </source>
</evidence>
<evidence type="ECO:0000256" key="6">
    <source>
        <dbReference type="ARBA" id="ARBA00022679"/>
    </source>
</evidence>
<dbReference type="AlphaFoldDB" id="A0A1Q2M1S4"/>
<dbReference type="EMBL" id="CP019650">
    <property type="protein sequence ID" value="AQQ66661.1"/>
    <property type="molecule type" value="Genomic_DNA"/>
</dbReference>
<dbReference type="RefSeq" id="WP_077400376.1">
    <property type="nucleotide sequence ID" value="NZ_CP019650.1"/>
</dbReference>
<dbReference type="InterPro" id="IPR007507">
    <property type="entry name" value="Glycos_transf_N"/>
</dbReference>
<reference evidence="14" key="1">
    <citation type="submission" date="2017-02" db="EMBL/GenBank/DDBJ databases">
        <title>Genome of Microbulbifer agarilyticus GP101.</title>
        <authorList>
            <person name="Jung J."/>
            <person name="Bae S.S."/>
            <person name="Baek K."/>
        </authorList>
    </citation>
    <scope>NUCLEOTIDE SEQUENCE [LARGE SCALE GENOMIC DNA]</scope>
    <source>
        <strain evidence="14">GP101</strain>
    </source>
</reference>
<comment type="similarity">
    <text evidence="3">Belongs to the glycosyltransferase group 1 family. Glycosyltransferase 30 subfamily.</text>
</comment>
<keyword evidence="15" id="KW-1185">Reference proteome</keyword>
<dbReference type="Gene3D" id="3.40.50.11720">
    <property type="entry name" value="3-Deoxy-D-manno-octulosonic-acid transferase, N-terminal domain"/>
    <property type="match status" value="1"/>
</dbReference>
<dbReference type="PANTHER" id="PTHR42755">
    <property type="entry name" value="3-DEOXY-MANNO-OCTULOSONATE CYTIDYLYLTRANSFERASE"/>
    <property type="match status" value="1"/>
</dbReference>
<dbReference type="InterPro" id="IPR038107">
    <property type="entry name" value="Glycos_transf_N_sf"/>
</dbReference>
<dbReference type="UniPathway" id="UPA00958"/>
<accession>A0A1Q2M1S4</accession>
<dbReference type="EC" id="2.4.99.12" evidence="4 12"/>
<dbReference type="Pfam" id="PF04413">
    <property type="entry name" value="Glycos_transf_N"/>
    <property type="match status" value="1"/>
</dbReference>
<dbReference type="GO" id="GO:0009244">
    <property type="term" value="P:lipopolysaccharide core region biosynthetic process"/>
    <property type="evidence" value="ECO:0007669"/>
    <property type="project" value="UniProtKB-UniRule"/>
</dbReference>
<dbReference type="Proteomes" id="UP000188219">
    <property type="component" value="Chromosome"/>
</dbReference>
<evidence type="ECO:0000256" key="7">
    <source>
        <dbReference type="ARBA" id="ARBA00022968"/>
    </source>
</evidence>
<feature type="site" description="Transition state stabilizer" evidence="11">
    <location>
        <position position="229"/>
    </location>
</feature>
<evidence type="ECO:0000259" key="13">
    <source>
        <dbReference type="Pfam" id="PF04413"/>
    </source>
</evidence>
<evidence type="ECO:0000256" key="10">
    <source>
        <dbReference type="PIRSR" id="PIRSR639901-1"/>
    </source>
</evidence>
<gene>
    <name evidence="14" type="ORF">Mag101_02605</name>
</gene>
<evidence type="ECO:0000256" key="8">
    <source>
        <dbReference type="ARBA" id="ARBA00031445"/>
    </source>
</evidence>
<keyword evidence="12" id="KW-1003">Cell membrane</keyword>
<evidence type="ECO:0000256" key="12">
    <source>
        <dbReference type="RuleBase" id="RU365103"/>
    </source>
</evidence>
<name>A0A1Q2M1S4_9GAMM</name>
<evidence type="ECO:0000256" key="5">
    <source>
        <dbReference type="ARBA" id="ARBA00019077"/>
    </source>
</evidence>
<dbReference type="FunFam" id="3.40.50.2000:FF:000032">
    <property type="entry name" value="3-deoxy-D-manno-octulosonic acid transferase"/>
    <property type="match status" value="1"/>
</dbReference>
<keyword evidence="6 12" id="KW-0808">Transferase</keyword>
<comment type="catalytic activity">
    <reaction evidence="9 12">
        <text>lipid IVA (E. coli) + CMP-3-deoxy-beta-D-manno-octulosonate = alpha-Kdo-(2-&gt;6)-lipid IVA (E. coli) + CMP + H(+)</text>
        <dbReference type="Rhea" id="RHEA:28066"/>
        <dbReference type="ChEBI" id="CHEBI:15378"/>
        <dbReference type="ChEBI" id="CHEBI:58603"/>
        <dbReference type="ChEBI" id="CHEBI:60364"/>
        <dbReference type="ChEBI" id="CHEBI:60377"/>
        <dbReference type="ChEBI" id="CHEBI:85987"/>
        <dbReference type="EC" id="2.4.99.12"/>
    </reaction>
</comment>